<keyword evidence="2" id="KW-1185">Reference proteome</keyword>
<accession>A0ABT9U362</accession>
<comment type="caution">
    <text evidence="1">The sequence shown here is derived from an EMBL/GenBank/DDBJ whole genome shotgun (WGS) entry which is preliminary data.</text>
</comment>
<name>A0ABT9U362_PAEHA</name>
<organism evidence="1 2">
    <name type="scientific">Paenibacillus harenae</name>
    <dbReference type="NCBI Taxonomy" id="306543"/>
    <lineage>
        <taxon>Bacteria</taxon>
        <taxon>Bacillati</taxon>
        <taxon>Bacillota</taxon>
        <taxon>Bacilli</taxon>
        <taxon>Bacillales</taxon>
        <taxon>Paenibacillaceae</taxon>
        <taxon>Paenibacillus</taxon>
    </lineage>
</organism>
<gene>
    <name evidence="1" type="ORF">J2T15_003536</name>
</gene>
<reference evidence="1 2" key="1">
    <citation type="submission" date="2023-07" db="EMBL/GenBank/DDBJ databases">
        <title>Sorghum-associated microbial communities from plants grown in Nebraska, USA.</title>
        <authorList>
            <person name="Schachtman D."/>
        </authorList>
    </citation>
    <scope>NUCLEOTIDE SEQUENCE [LARGE SCALE GENOMIC DNA]</scope>
    <source>
        <strain evidence="1 2">CC482</strain>
    </source>
</reference>
<protein>
    <submittedName>
        <fullName evidence="1">Uncharacterized protein</fullName>
    </submittedName>
</protein>
<evidence type="ECO:0000313" key="2">
    <source>
        <dbReference type="Proteomes" id="UP001229346"/>
    </source>
</evidence>
<dbReference type="Proteomes" id="UP001229346">
    <property type="component" value="Unassembled WGS sequence"/>
</dbReference>
<proteinExistence type="predicted"/>
<sequence length="29" mass="3254">MGKVLAGQIEGKENGYDLSMLEIGRFLKR</sequence>
<evidence type="ECO:0000313" key="1">
    <source>
        <dbReference type="EMBL" id="MDQ0114081.1"/>
    </source>
</evidence>
<dbReference type="EMBL" id="JAUSSU010000007">
    <property type="protein sequence ID" value="MDQ0114081.1"/>
    <property type="molecule type" value="Genomic_DNA"/>
</dbReference>